<dbReference type="InterPro" id="IPR036249">
    <property type="entry name" value="Thioredoxin-like_sf"/>
</dbReference>
<evidence type="ECO:0000256" key="1">
    <source>
        <dbReference type="SAM" id="Phobius"/>
    </source>
</evidence>
<organism evidence="3 4">
    <name type="scientific">Bugula neritina</name>
    <name type="common">Brown bryozoan</name>
    <name type="synonym">Sertularia neritina</name>
    <dbReference type="NCBI Taxonomy" id="10212"/>
    <lineage>
        <taxon>Eukaryota</taxon>
        <taxon>Metazoa</taxon>
        <taxon>Spiralia</taxon>
        <taxon>Lophotrochozoa</taxon>
        <taxon>Bryozoa</taxon>
        <taxon>Gymnolaemata</taxon>
        <taxon>Cheilostomatida</taxon>
        <taxon>Flustrina</taxon>
        <taxon>Buguloidea</taxon>
        <taxon>Bugulidae</taxon>
        <taxon>Bugula</taxon>
    </lineage>
</organism>
<accession>A0A7J7JVA9</accession>
<dbReference type="InterPro" id="IPR016639">
    <property type="entry name" value="GST_Omega/GSH"/>
</dbReference>
<dbReference type="PANTHER" id="PTHR32419:SF6">
    <property type="entry name" value="GLUTATHIONE S-TRANSFERASE OMEGA-LIKE 1-RELATED"/>
    <property type="match status" value="1"/>
</dbReference>
<keyword evidence="4" id="KW-1185">Reference proteome</keyword>
<dbReference type="InterPro" id="IPR036282">
    <property type="entry name" value="Glutathione-S-Trfase_C_sf"/>
</dbReference>
<dbReference type="Pfam" id="PF13410">
    <property type="entry name" value="GST_C_2"/>
    <property type="match status" value="1"/>
</dbReference>
<dbReference type="SUPFAM" id="SSF47616">
    <property type="entry name" value="GST C-terminal domain-like"/>
    <property type="match status" value="1"/>
</dbReference>
<dbReference type="AlphaFoldDB" id="A0A7J7JVA9"/>
<evidence type="ECO:0000259" key="2">
    <source>
        <dbReference type="PROSITE" id="PS50405"/>
    </source>
</evidence>
<dbReference type="PROSITE" id="PS50405">
    <property type="entry name" value="GST_CTER"/>
    <property type="match status" value="1"/>
</dbReference>
<dbReference type="GO" id="GO:0005737">
    <property type="term" value="C:cytoplasm"/>
    <property type="evidence" value="ECO:0007669"/>
    <property type="project" value="TreeGrafter"/>
</dbReference>
<comment type="caution">
    <text evidence="3">The sequence shown here is derived from an EMBL/GenBank/DDBJ whole genome shotgun (WGS) entry which is preliminary data.</text>
</comment>
<dbReference type="InterPro" id="IPR010987">
    <property type="entry name" value="Glutathione-S-Trfase_C-like"/>
</dbReference>
<feature type="domain" description="GST C-terminal" evidence="2">
    <location>
        <begin position="162"/>
        <end position="282"/>
    </location>
</feature>
<keyword evidence="1" id="KW-0812">Transmembrane</keyword>
<evidence type="ECO:0000313" key="3">
    <source>
        <dbReference type="EMBL" id="KAF6030312.1"/>
    </source>
</evidence>
<dbReference type="Gene3D" id="3.40.30.10">
    <property type="entry name" value="Glutaredoxin"/>
    <property type="match status" value="1"/>
</dbReference>
<sequence length="361" mass="40792">MATKTVLEEDGTIKGFFDWVKQDGSTPFQPEAGRYHVYGQHLCPFANRVTIGQVIKGLESVISYDNLDYVLPEGPGWKFSPEKPGCDADSINGCSLLREVYDASAKKLGAKGFSGRVTVPVLYDRKLNRIVSNDSASILRMLNSEFNEFCATPAQAKLDLFPPALQSEIEEAEAWQTKSIISAVHGPAYAKTQEDFDAAIVKLFDGLDKAEELLSKQRYVVGKQITEADIHLFVTLVRFDAVYVHMKCYLKRVHRVIKVYETHQPLWYRAKTTPSGFPRSSWTRTDGIKSADLGLANHKIIELLWIVFSTVYIICTHVCVYTISDFIFFNSINKMQHLIYLFICKSKTMLSDSVYIRSTNP</sequence>
<gene>
    <name evidence="3" type="ORF">EB796_011392</name>
</gene>
<dbReference type="PANTHER" id="PTHR32419">
    <property type="entry name" value="GLUTATHIONYL-HYDROQUINONE REDUCTASE"/>
    <property type="match status" value="1"/>
</dbReference>
<reference evidence="3" key="1">
    <citation type="submission" date="2020-06" db="EMBL/GenBank/DDBJ databases">
        <title>Draft genome of Bugula neritina, a colonial animal packing powerful symbionts and potential medicines.</title>
        <authorList>
            <person name="Rayko M."/>
        </authorList>
    </citation>
    <scope>NUCLEOTIDE SEQUENCE [LARGE SCALE GENOMIC DNA]</scope>
    <source>
        <strain evidence="3">Kwan_BN1</strain>
    </source>
</reference>
<name>A0A7J7JVA9_BUGNE</name>
<dbReference type="SUPFAM" id="SSF52833">
    <property type="entry name" value="Thioredoxin-like"/>
    <property type="match status" value="1"/>
</dbReference>
<proteinExistence type="predicted"/>
<protein>
    <recommendedName>
        <fullName evidence="2">GST C-terminal domain-containing protein</fullName>
    </recommendedName>
</protein>
<feature type="transmembrane region" description="Helical" evidence="1">
    <location>
        <begin position="303"/>
        <end position="329"/>
    </location>
</feature>
<dbReference type="OrthoDB" id="2309723at2759"/>
<dbReference type="Proteomes" id="UP000593567">
    <property type="component" value="Unassembled WGS sequence"/>
</dbReference>
<keyword evidence="1" id="KW-1133">Transmembrane helix</keyword>
<dbReference type="GO" id="GO:0004364">
    <property type="term" value="F:glutathione transferase activity"/>
    <property type="evidence" value="ECO:0007669"/>
    <property type="project" value="InterPro"/>
</dbReference>
<dbReference type="EMBL" id="VXIV02001717">
    <property type="protein sequence ID" value="KAF6030312.1"/>
    <property type="molecule type" value="Genomic_DNA"/>
</dbReference>
<dbReference type="Gene3D" id="1.20.1050.10">
    <property type="match status" value="1"/>
</dbReference>
<evidence type="ECO:0000313" key="4">
    <source>
        <dbReference type="Proteomes" id="UP000593567"/>
    </source>
</evidence>
<keyword evidence="1" id="KW-0472">Membrane</keyword>